<feature type="coiled-coil region" evidence="1">
    <location>
        <begin position="95"/>
        <end position="133"/>
    </location>
</feature>
<keyword evidence="1" id="KW-0175">Coiled coil</keyword>
<evidence type="ECO:0008006" key="5">
    <source>
        <dbReference type="Google" id="ProtNLM"/>
    </source>
</evidence>
<gene>
    <name evidence="3" type="ORF">QQF64_004542</name>
</gene>
<protein>
    <recommendedName>
        <fullName evidence="5">Peptidase A2 domain-containing protein</fullName>
    </recommendedName>
</protein>
<evidence type="ECO:0000313" key="3">
    <source>
        <dbReference type="EMBL" id="KAL1264187.1"/>
    </source>
</evidence>
<sequence length="818" mass="91412">MEQLQDCVSSKFLVLEKPELIKVCSYLKCSEPAGEGFPGQTRRALIRLAEKTLDEMEESLEEERYAESLNELLNFIGSLKEPAEHQTSPVTLAEIEKLRKEYAELQQAQANARRALEEQIGLLEEQSQRGKDETNVKEPQHDSIPEVTLRREFRVFGQIGEAGQKDKLSYTSLNNQIELGVRKGYAEAEIIEAVIRAVSPGFPLRELLEIKRDLTLFTLKTILRGHYKIDSSSDLLHRLMNISQEPKESTQSFLFRAIELREKLLWASGDEQDGEQFSPELIQWKFLRSVETGLLNDAVKFQVKPYLSDPKVADEVLIEKIGEAANLELERQAKLKKAATPKPFKINEMQAVEYICGTNRHVSSGVETQGQREETSIKESIPGKEKKKQVQSKDIGSDTTTKAIEDLRKVQRLPFMSGGSKGSLWARWTSVMGLSTMEANIGKREGTAELDPPVVHPVIGSQVSSEVWQTSRPVQNREDSKENNTQPVTHQVAITSIDNSLSLATPRLLNIIGKRCLVRCCLNDVTVEALWDTGAQASIINADWRKRHLPHTTVRPIEELLGPGTLTGLAANHTEIPFDGWVEVSFRLSDDGGTEETLQVPMLVASDASVAENPIIGYNVIEEIIGRWEEQRPQSNTVRRVSKAFSISINKARMMLNLLKTVNSSVTVGTVRFSKQKIQLNAGQITTVYARVHMGGQCHEQSLLFTPSEPSPLPEGLMIQKGVVKVGNEKTAKVPIAIANTAKHPVILTPRLILGHLEVIKSTYPVTAGSFQKNKTEMECVIEQPTSTVQTYGVSVTPQKSERPSHWDPPIKLEHLRI</sequence>
<comment type="caution">
    <text evidence="3">The sequence shown here is derived from an EMBL/GenBank/DDBJ whole genome shotgun (WGS) entry which is preliminary data.</text>
</comment>
<evidence type="ECO:0000256" key="2">
    <source>
        <dbReference type="SAM" id="MobiDB-lite"/>
    </source>
</evidence>
<accession>A0ABR3MGG8</accession>
<evidence type="ECO:0000256" key="1">
    <source>
        <dbReference type="SAM" id="Coils"/>
    </source>
</evidence>
<organism evidence="3 4">
    <name type="scientific">Cirrhinus molitorella</name>
    <name type="common">mud carp</name>
    <dbReference type="NCBI Taxonomy" id="172907"/>
    <lineage>
        <taxon>Eukaryota</taxon>
        <taxon>Metazoa</taxon>
        <taxon>Chordata</taxon>
        <taxon>Craniata</taxon>
        <taxon>Vertebrata</taxon>
        <taxon>Euteleostomi</taxon>
        <taxon>Actinopterygii</taxon>
        <taxon>Neopterygii</taxon>
        <taxon>Teleostei</taxon>
        <taxon>Ostariophysi</taxon>
        <taxon>Cypriniformes</taxon>
        <taxon>Cyprinidae</taxon>
        <taxon>Labeoninae</taxon>
        <taxon>Labeonini</taxon>
        <taxon>Cirrhinus</taxon>
    </lineage>
</organism>
<keyword evidence="4" id="KW-1185">Reference proteome</keyword>
<reference evidence="3 4" key="1">
    <citation type="submission" date="2023-09" db="EMBL/GenBank/DDBJ databases">
        <authorList>
            <person name="Wang M."/>
        </authorList>
    </citation>
    <scope>NUCLEOTIDE SEQUENCE [LARGE SCALE GENOMIC DNA]</scope>
    <source>
        <strain evidence="3">GT-2023</strain>
        <tissue evidence="3">Liver</tissue>
    </source>
</reference>
<evidence type="ECO:0000313" key="4">
    <source>
        <dbReference type="Proteomes" id="UP001558613"/>
    </source>
</evidence>
<name>A0ABR3MGG8_9TELE</name>
<feature type="compositionally biased region" description="Basic and acidic residues" evidence="2">
    <location>
        <begin position="370"/>
        <end position="384"/>
    </location>
</feature>
<feature type="region of interest" description="Disordered" evidence="2">
    <location>
        <begin position="365"/>
        <end position="396"/>
    </location>
</feature>
<dbReference type="InterPro" id="IPR021109">
    <property type="entry name" value="Peptidase_aspartic_dom_sf"/>
</dbReference>
<feature type="region of interest" description="Disordered" evidence="2">
    <location>
        <begin position="466"/>
        <end position="487"/>
    </location>
</feature>
<dbReference type="EMBL" id="JAYMGO010000012">
    <property type="protein sequence ID" value="KAL1264187.1"/>
    <property type="molecule type" value="Genomic_DNA"/>
</dbReference>
<dbReference type="Gene3D" id="2.40.70.10">
    <property type="entry name" value="Acid Proteases"/>
    <property type="match status" value="1"/>
</dbReference>
<dbReference type="Proteomes" id="UP001558613">
    <property type="component" value="Unassembled WGS sequence"/>
</dbReference>
<dbReference type="SUPFAM" id="SSF50630">
    <property type="entry name" value="Acid proteases"/>
    <property type="match status" value="1"/>
</dbReference>
<proteinExistence type="predicted"/>